<organism evidence="7 8">
    <name type="scientific">Acidihalobacter ferrooxydans</name>
    <dbReference type="NCBI Taxonomy" id="1765967"/>
    <lineage>
        <taxon>Bacteria</taxon>
        <taxon>Pseudomonadati</taxon>
        <taxon>Pseudomonadota</taxon>
        <taxon>Gammaproteobacteria</taxon>
        <taxon>Chromatiales</taxon>
        <taxon>Ectothiorhodospiraceae</taxon>
        <taxon>Acidihalobacter</taxon>
    </lineage>
</organism>
<dbReference type="AlphaFoldDB" id="A0A1P8UKX7"/>
<dbReference type="Proteomes" id="UP000243807">
    <property type="component" value="Chromosome"/>
</dbReference>
<dbReference type="Pfam" id="PF03279">
    <property type="entry name" value="Lip_A_acyltrans"/>
    <property type="match status" value="1"/>
</dbReference>
<dbReference type="PANTHER" id="PTHR30606">
    <property type="entry name" value="LIPID A BIOSYNTHESIS LAUROYL ACYLTRANSFERASE"/>
    <property type="match status" value="1"/>
</dbReference>
<evidence type="ECO:0000256" key="6">
    <source>
        <dbReference type="ARBA" id="ARBA00023315"/>
    </source>
</evidence>
<evidence type="ECO:0000256" key="3">
    <source>
        <dbReference type="ARBA" id="ARBA00022519"/>
    </source>
</evidence>
<reference evidence="7 8" key="1">
    <citation type="submission" date="2017-01" db="EMBL/GenBank/DDBJ databases">
        <title>Draft sequence of Acidihalobacter ferrooxidans strain DSM 14175 (strain V8).</title>
        <authorList>
            <person name="Khaleque H.N."/>
            <person name="Ramsay J.P."/>
            <person name="Murphy R.J.T."/>
            <person name="Kaksonen A.H."/>
            <person name="Boxall N.J."/>
            <person name="Watkin E.L.J."/>
        </authorList>
    </citation>
    <scope>NUCLEOTIDE SEQUENCE [LARGE SCALE GENOMIC DNA]</scope>
    <source>
        <strain evidence="7 8">V8</strain>
    </source>
</reference>
<dbReference type="STRING" id="1765967.BW247_16035"/>
<keyword evidence="5" id="KW-0472">Membrane</keyword>
<dbReference type="GO" id="GO:0016746">
    <property type="term" value="F:acyltransferase activity"/>
    <property type="evidence" value="ECO:0007669"/>
    <property type="project" value="UniProtKB-KW"/>
</dbReference>
<evidence type="ECO:0000313" key="7">
    <source>
        <dbReference type="EMBL" id="APZ44414.1"/>
    </source>
</evidence>
<evidence type="ECO:0000256" key="1">
    <source>
        <dbReference type="ARBA" id="ARBA00004533"/>
    </source>
</evidence>
<dbReference type="GO" id="GO:0009247">
    <property type="term" value="P:glycolipid biosynthetic process"/>
    <property type="evidence" value="ECO:0007669"/>
    <property type="project" value="UniProtKB-ARBA"/>
</dbReference>
<proteinExistence type="predicted"/>
<comment type="subcellular location">
    <subcellularLocation>
        <location evidence="1">Cell inner membrane</location>
    </subcellularLocation>
</comment>
<keyword evidence="6 7" id="KW-0012">Acyltransferase</keyword>
<evidence type="ECO:0000256" key="5">
    <source>
        <dbReference type="ARBA" id="ARBA00023136"/>
    </source>
</evidence>
<keyword evidence="2" id="KW-1003">Cell membrane</keyword>
<dbReference type="KEGG" id="afy:BW247_16035"/>
<evidence type="ECO:0000313" key="8">
    <source>
        <dbReference type="Proteomes" id="UP000243807"/>
    </source>
</evidence>
<protein>
    <submittedName>
        <fullName evidence="7">Lipid A biosynthesis acyltransferase</fullName>
    </submittedName>
</protein>
<dbReference type="PANTHER" id="PTHR30606:SF10">
    <property type="entry name" value="PHOSPHATIDYLINOSITOL MANNOSIDE ACYLTRANSFERASE"/>
    <property type="match status" value="1"/>
</dbReference>
<keyword evidence="4 7" id="KW-0808">Transferase</keyword>
<evidence type="ECO:0000256" key="4">
    <source>
        <dbReference type="ARBA" id="ARBA00022679"/>
    </source>
</evidence>
<keyword evidence="8" id="KW-1185">Reference proteome</keyword>
<evidence type="ECO:0000256" key="2">
    <source>
        <dbReference type="ARBA" id="ARBA00022475"/>
    </source>
</evidence>
<sequence>MAALLARLLLRLFGLLPLRINQAVGGALGASIWLLSPKLRRITLTNLALCFPESDPAWRRRTGRRSLIESTRALTEAPWLWRQTPETLRGLLHPSDDLKLLHSAGQHGEAILATPHLGSWEFAGLYLATLRPTTALYRPPRMQALDGLIRAARAHTGSRLVPTTPTGLRALRQALARGEAVGLLPDQTPKGGGGVFAPFFGHPAYTMRLLSTLARRACTPVVLAYFERLPRGQGFRLHSTAATDAIYNADTARAAAELNRCVESLVRQCPEQYLWSYRRFNRYPPGAPDPYATPN</sequence>
<dbReference type="PIRSF" id="PIRSF026649">
    <property type="entry name" value="MsbB"/>
    <property type="match status" value="1"/>
</dbReference>
<name>A0A1P8UKX7_9GAMM</name>
<dbReference type="EMBL" id="CP019434">
    <property type="protein sequence ID" value="APZ44414.1"/>
    <property type="molecule type" value="Genomic_DNA"/>
</dbReference>
<dbReference type="InterPro" id="IPR004960">
    <property type="entry name" value="LipA_acyltrans"/>
</dbReference>
<accession>A0A1P8UKX7</accession>
<gene>
    <name evidence="7" type="ORF">BW247_16035</name>
</gene>
<dbReference type="RefSeq" id="WP_076838123.1">
    <property type="nucleotide sequence ID" value="NZ_CP019434.1"/>
</dbReference>
<dbReference type="CDD" id="cd07984">
    <property type="entry name" value="LPLAT_LABLAT-like"/>
    <property type="match status" value="1"/>
</dbReference>
<dbReference type="GO" id="GO:0005886">
    <property type="term" value="C:plasma membrane"/>
    <property type="evidence" value="ECO:0007669"/>
    <property type="project" value="UniProtKB-SubCell"/>
</dbReference>
<dbReference type="OrthoDB" id="9803456at2"/>
<keyword evidence="3" id="KW-0997">Cell inner membrane</keyword>